<accession>A0ABU6YF05</accession>
<feature type="region of interest" description="Disordered" evidence="1">
    <location>
        <begin position="55"/>
        <end position="74"/>
    </location>
</feature>
<proteinExistence type="predicted"/>
<organism evidence="2 3">
    <name type="scientific">Stylosanthes scabra</name>
    <dbReference type="NCBI Taxonomy" id="79078"/>
    <lineage>
        <taxon>Eukaryota</taxon>
        <taxon>Viridiplantae</taxon>
        <taxon>Streptophyta</taxon>
        <taxon>Embryophyta</taxon>
        <taxon>Tracheophyta</taxon>
        <taxon>Spermatophyta</taxon>
        <taxon>Magnoliopsida</taxon>
        <taxon>eudicotyledons</taxon>
        <taxon>Gunneridae</taxon>
        <taxon>Pentapetalae</taxon>
        <taxon>rosids</taxon>
        <taxon>fabids</taxon>
        <taxon>Fabales</taxon>
        <taxon>Fabaceae</taxon>
        <taxon>Papilionoideae</taxon>
        <taxon>50 kb inversion clade</taxon>
        <taxon>dalbergioids sensu lato</taxon>
        <taxon>Dalbergieae</taxon>
        <taxon>Pterocarpus clade</taxon>
        <taxon>Stylosanthes</taxon>
    </lineage>
</organism>
<comment type="caution">
    <text evidence="2">The sequence shown here is derived from an EMBL/GenBank/DDBJ whole genome shotgun (WGS) entry which is preliminary data.</text>
</comment>
<dbReference type="EMBL" id="JASCZI010241929">
    <property type="protein sequence ID" value="MED6208455.1"/>
    <property type="molecule type" value="Genomic_DNA"/>
</dbReference>
<protein>
    <submittedName>
        <fullName evidence="2">Uncharacterized protein</fullName>
    </submittedName>
</protein>
<evidence type="ECO:0000313" key="2">
    <source>
        <dbReference type="EMBL" id="MED6208455.1"/>
    </source>
</evidence>
<dbReference type="Proteomes" id="UP001341840">
    <property type="component" value="Unassembled WGS sequence"/>
</dbReference>
<keyword evidence="3" id="KW-1185">Reference proteome</keyword>
<evidence type="ECO:0000313" key="3">
    <source>
        <dbReference type="Proteomes" id="UP001341840"/>
    </source>
</evidence>
<gene>
    <name evidence="2" type="ORF">PIB30_045182</name>
</gene>
<sequence length="205" mass="21432">MFVNQSMYLLTVGKKIRVGARGQDSREGEIVGINAGATHAVEVRDGKEWVVETREVGDEGGESDNIGGGAWGGGEEEEGAVDGAAFGVKEEEVVEKYRVGGVVGCDELGVDLGGVFEVLELGSVADERIEVIGCVSLMVMMIFMKFAASGLMIWANKNPNLTKAHVQNRMKGRINTLTSVNSVASCELNVSAGGGWVHVGGAGGS</sequence>
<evidence type="ECO:0000256" key="1">
    <source>
        <dbReference type="SAM" id="MobiDB-lite"/>
    </source>
</evidence>
<reference evidence="2 3" key="1">
    <citation type="journal article" date="2023" name="Plants (Basel)">
        <title>Bridging the Gap: Combining Genomics and Transcriptomics Approaches to Understand Stylosanthes scabra, an Orphan Legume from the Brazilian Caatinga.</title>
        <authorList>
            <person name="Ferreira-Neto J.R.C."/>
            <person name="da Silva M.D."/>
            <person name="Binneck E."/>
            <person name="de Melo N.F."/>
            <person name="da Silva R.H."/>
            <person name="de Melo A.L.T.M."/>
            <person name="Pandolfi V."/>
            <person name="Bustamante F.O."/>
            <person name="Brasileiro-Vidal A.C."/>
            <person name="Benko-Iseppon A.M."/>
        </authorList>
    </citation>
    <scope>NUCLEOTIDE SEQUENCE [LARGE SCALE GENOMIC DNA]</scope>
    <source>
        <tissue evidence="2">Leaves</tissue>
    </source>
</reference>
<name>A0ABU6YF05_9FABA</name>